<dbReference type="EMBL" id="VSSQ01046275">
    <property type="protein sequence ID" value="MPN00241.1"/>
    <property type="molecule type" value="Genomic_DNA"/>
</dbReference>
<evidence type="ECO:0000313" key="1">
    <source>
        <dbReference type="EMBL" id="MPN00241.1"/>
    </source>
</evidence>
<dbReference type="AlphaFoldDB" id="A0A645EEC2"/>
<comment type="caution">
    <text evidence="1">The sequence shown here is derived from an EMBL/GenBank/DDBJ whole genome shotgun (WGS) entry which is preliminary data.</text>
</comment>
<accession>A0A645EEC2</accession>
<reference evidence="1" key="1">
    <citation type="submission" date="2019-08" db="EMBL/GenBank/DDBJ databases">
        <authorList>
            <person name="Kucharzyk K."/>
            <person name="Murdoch R.W."/>
            <person name="Higgins S."/>
            <person name="Loffler F."/>
        </authorList>
    </citation>
    <scope>NUCLEOTIDE SEQUENCE</scope>
</reference>
<protein>
    <submittedName>
        <fullName evidence="1">Uncharacterized protein</fullName>
    </submittedName>
</protein>
<sequence>MFRVGEVVQRVGDGHQVKSGGYKIEPGSIHFAVVTPWLAEKLHACRVKWFLVHSIDGL</sequence>
<organism evidence="1">
    <name type="scientific">bioreactor metagenome</name>
    <dbReference type="NCBI Taxonomy" id="1076179"/>
    <lineage>
        <taxon>unclassified sequences</taxon>
        <taxon>metagenomes</taxon>
        <taxon>ecological metagenomes</taxon>
    </lineage>
</organism>
<proteinExistence type="predicted"/>
<name>A0A645EEC2_9ZZZZ</name>
<gene>
    <name evidence="1" type="ORF">SDC9_147435</name>
</gene>